<evidence type="ECO:0000256" key="3">
    <source>
        <dbReference type="ARBA" id="ARBA00022723"/>
    </source>
</evidence>
<dbReference type="Pfam" id="PF22600">
    <property type="entry name" value="MTPAP-like_central"/>
    <property type="match status" value="1"/>
</dbReference>
<keyword evidence="4" id="KW-0460">Magnesium</keyword>
<protein>
    <recommendedName>
        <fullName evidence="2">polynucleotide adenylyltransferase</fullName>
        <ecNumber evidence="2">2.7.7.19</ecNumber>
    </recommendedName>
</protein>
<dbReference type="SUPFAM" id="SSF81301">
    <property type="entry name" value="Nucleotidyltransferase"/>
    <property type="match status" value="1"/>
</dbReference>
<dbReference type="GO" id="GO:0031123">
    <property type="term" value="P:RNA 3'-end processing"/>
    <property type="evidence" value="ECO:0007669"/>
    <property type="project" value="TreeGrafter"/>
</dbReference>
<feature type="domain" description="PAP-associated" evidence="6">
    <location>
        <begin position="584"/>
        <end position="644"/>
    </location>
</feature>
<dbReference type="GO" id="GO:0005730">
    <property type="term" value="C:nucleolus"/>
    <property type="evidence" value="ECO:0007669"/>
    <property type="project" value="TreeGrafter"/>
</dbReference>
<feature type="region of interest" description="Disordered" evidence="5">
    <location>
        <begin position="275"/>
        <end position="310"/>
    </location>
</feature>
<feature type="region of interest" description="Disordered" evidence="5">
    <location>
        <begin position="845"/>
        <end position="884"/>
    </location>
</feature>
<dbReference type="InterPro" id="IPR043519">
    <property type="entry name" value="NT_sf"/>
</dbReference>
<feature type="compositionally biased region" description="Pro residues" evidence="5">
    <location>
        <begin position="802"/>
        <end position="813"/>
    </location>
</feature>
<feature type="compositionally biased region" description="Basic and acidic residues" evidence="5">
    <location>
        <begin position="196"/>
        <end position="216"/>
    </location>
</feature>
<evidence type="ECO:0000256" key="1">
    <source>
        <dbReference type="ARBA" id="ARBA00008593"/>
    </source>
</evidence>
<evidence type="ECO:0000259" key="6">
    <source>
        <dbReference type="Pfam" id="PF03828"/>
    </source>
</evidence>
<sequence length="884" mass="98526">MGDSYRPGGRPPPRHHKPYNDYYGRDDYDSPSPPPRRSPPRTRSGLMDSHRYPPPPQFPPPRRDPPPPGHDVRNNGYQFRGAAADSYRSQDQQQFSFRVDHGTSAPRFSDQQPPPRSRPPRRNNDRQGGRPPYNRDNKQGGPRKFVPKPAHSRAILKHTDREPTPEQLAGMEVDDHPRFAGVVSSDEDDAASTGERPGDDNEGPRKRTRIATEEPTNRPQWSNPDPYSVLPPTDLGIGPKKDIVQTIRKAKMDVAANQSKSHNAVKENADYISFDFGDDGKSDDAESGEIDEDASVGRAPSPPALPPAPLPYQPTEEDAMRALTGEAERYGSIGGGAGSKRKRGFETVSRGLVTEWAGNNQHPISTPWYRHHPRLASSDGLHKLEKEILDFYDYVTPFEHESDLRCELVDRIQMTLKKFPQNYTKDVDVLSFGSFAAGLYLPTADMDLVAVSAPFQNTGRKTFCQNKNHVHSLRHYLVKSGLCKGGEAVAIVKARVPIIKFADKLTGIKVDISFENDSGLQANSTFQLWKRQYPEMPVLVMLLKQFLMMRGLSEVFNGGIGGFTTICLVVSMLRDLGPRAGSMNLAELFLNFLEFYGLRFDVTRMAISMAHPAGIYDKLLEPDKFPAKITHNRLTIIDPNNIYNDLSGGSREIDTILRCFGDAYTLLRKRLEQIRQDPNDNSSILGCILAGNYASFDKARADLLRVNRGRSSNRMPQILPSTLATPDAANAHDAAAYSAPTNYRSMPPPAQYPAPHPYEQRAYPPPTSRGQHYSPMHYANSSTNQTLNTYPMPTQSTVQPRTPHPLPPVPPAPAQQIASSASAPSGQMYGYYPYYPWAWQMVGVTPEDVPPPPPSPPPPPPPPPPPEHDWSERMKPKYPYMRSA</sequence>
<dbReference type="GO" id="GO:0043634">
    <property type="term" value="P:polyadenylation-dependent ncRNA catabolic process"/>
    <property type="evidence" value="ECO:0007669"/>
    <property type="project" value="TreeGrafter"/>
</dbReference>
<feature type="compositionally biased region" description="Basic and acidic residues" evidence="5">
    <location>
        <begin position="61"/>
        <end position="73"/>
    </location>
</feature>
<dbReference type="PANTHER" id="PTHR23092">
    <property type="entry name" value="POLY(A) RNA POLYMERASE"/>
    <property type="match status" value="1"/>
</dbReference>
<feature type="compositionally biased region" description="Basic and acidic residues" evidence="5">
    <location>
        <begin position="122"/>
        <end position="138"/>
    </location>
</feature>
<dbReference type="CDD" id="cd05402">
    <property type="entry name" value="NT_PAP_TUTase"/>
    <property type="match status" value="1"/>
</dbReference>
<feature type="compositionally biased region" description="Pro residues" evidence="5">
    <location>
        <begin position="300"/>
        <end position="310"/>
    </location>
</feature>
<feature type="region of interest" description="Disordered" evidence="5">
    <location>
        <begin position="739"/>
        <end position="821"/>
    </location>
</feature>
<dbReference type="SUPFAM" id="SSF81631">
    <property type="entry name" value="PAP/OAS1 substrate-binding domain"/>
    <property type="match status" value="1"/>
</dbReference>
<keyword evidence="3" id="KW-0479">Metal-binding</keyword>
<dbReference type="Gene3D" id="1.10.1410.10">
    <property type="match status" value="1"/>
</dbReference>
<comment type="similarity">
    <text evidence="1">Belongs to the DNA polymerase type-B-like family.</text>
</comment>
<feature type="compositionally biased region" description="Acidic residues" evidence="5">
    <location>
        <begin position="285"/>
        <end position="294"/>
    </location>
</feature>
<evidence type="ECO:0000259" key="7">
    <source>
        <dbReference type="Pfam" id="PF22600"/>
    </source>
</evidence>
<dbReference type="GO" id="GO:0031499">
    <property type="term" value="C:TRAMP complex"/>
    <property type="evidence" value="ECO:0007669"/>
    <property type="project" value="TreeGrafter"/>
</dbReference>
<feature type="compositionally biased region" description="Polar residues" evidence="5">
    <location>
        <begin position="779"/>
        <end position="798"/>
    </location>
</feature>
<dbReference type="PANTHER" id="PTHR23092:SF15">
    <property type="entry name" value="INACTIVE NON-CANONICAL POLY(A) RNA POLYMERASE PROTEIN TRF4-2-RELATED"/>
    <property type="match status" value="1"/>
</dbReference>
<dbReference type="InterPro" id="IPR045862">
    <property type="entry name" value="Trf4-like"/>
</dbReference>
<dbReference type="EC" id="2.7.7.19" evidence="2"/>
<name>A0AAI8Z150_9PEZI</name>
<evidence type="ECO:0000313" key="9">
    <source>
        <dbReference type="Proteomes" id="UP001296104"/>
    </source>
</evidence>
<dbReference type="Proteomes" id="UP001296104">
    <property type="component" value="Unassembled WGS sequence"/>
</dbReference>
<evidence type="ECO:0000256" key="5">
    <source>
        <dbReference type="SAM" id="MobiDB-lite"/>
    </source>
</evidence>
<dbReference type="AlphaFoldDB" id="A0AAI8Z150"/>
<dbReference type="Pfam" id="PF03828">
    <property type="entry name" value="PAP_assoc"/>
    <property type="match status" value="1"/>
</dbReference>
<dbReference type="GO" id="GO:0046872">
    <property type="term" value="F:metal ion binding"/>
    <property type="evidence" value="ECO:0007669"/>
    <property type="project" value="UniProtKB-KW"/>
</dbReference>
<feature type="region of interest" description="Disordered" evidence="5">
    <location>
        <begin position="1"/>
        <end position="239"/>
    </location>
</feature>
<evidence type="ECO:0000256" key="4">
    <source>
        <dbReference type="ARBA" id="ARBA00022842"/>
    </source>
</evidence>
<dbReference type="InterPro" id="IPR054708">
    <property type="entry name" value="MTPAP-like_central"/>
</dbReference>
<gene>
    <name evidence="8" type="ORF">LECACI_7A005687</name>
</gene>
<keyword evidence="9" id="KW-1185">Reference proteome</keyword>
<dbReference type="Gene3D" id="3.30.460.10">
    <property type="entry name" value="Beta Polymerase, domain 2"/>
    <property type="match status" value="1"/>
</dbReference>
<feature type="domain" description="Poly(A) RNA polymerase mitochondrial-like central palm" evidence="7">
    <location>
        <begin position="384"/>
        <end position="530"/>
    </location>
</feature>
<comment type="caution">
    <text evidence="8">The sequence shown here is derived from an EMBL/GenBank/DDBJ whole genome shotgun (WGS) entry which is preliminary data.</text>
</comment>
<evidence type="ECO:0000313" key="8">
    <source>
        <dbReference type="EMBL" id="CAK4030529.1"/>
    </source>
</evidence>
<feature type="compositionally biased region" description="Polar residues" evidence="5">
    <location>
        <begin position="87"/>
        <end position="96"/>
    </location>
</feature>
<proteinExistence type="inferred from homology"/>
<dbReference type="GO" id="GO:1990817">
    <property type="term" value="F:poly(A) RNA polymerase activity"/>
    <property type="evidence" value="ECO:0007669"/>
    <property type="project" value="UniProtKB-EC"/>
</dbReference>
<organism evidence="8 9">
    <name type="scientific">Lecanosticta acicola</name>
    <dbReference type="NCBI Taxonomy" id="111012"/>
    <lineage>
        <taxon>Eukaryota</taxon>
        <taxon>Fungi</taxon>
        <taxon>Dikarya</taxon>
        <taxon>Ascomycota</taxon>
        <taxon>Pezizomycotina</taxon>
        <taxon>Dothideomycetes</taxon>
        <taxon>Dothideomycetidae</taxon>
        <taxon>Mycosphaerellales</taxon>
        <taxon>Mycosphaerellaceae</taxon>
        <taxon>Lecanosticta</taxon>
    </lineage>
</organism>
<dbReference type="InterPro" id="IPR002058">
    <property type="entry name" value="PAP_assoc"/>
</dbReference>
<evidence type="ECO:0000256" key="2">
    <source>
        <dbReference type="ARBA" id="ARBA00012388"/>
    </source>
</evidence>
<dbReference type="GO" id="GO:0003729">
    <property type="term" value="F:mRNA binding"/>
    <property type="evidence" value="ECO:0007669"/>
    <property type="project" value="TreeGrafter"/>
</dbReference>
<accession>A0AAI8Z150</accession>
<reference evidence="8" key="1">
    <citation type="submission" date="2023-11" db="EMBL/GenBank/DDBJ databases">
        <authorList>
            <person name="Alioto T."/>
            <person name="Alioto T."/>
            <person name="Gomez Garrido J."/>
        </authorList>
    </citation>
    <scope>NUCLEOTIDE SEQUENCE</scope>
</reference>
<feature type="compositionally biased region" description="Pro residues" evidence="5">
    <location>
        <begin position="848"/>
        <end position="865"/>
    </location>
</feature>
<dbReference type="EMBL" id="CAVMBE010000037">
    <property type="protein sequence ID" value="CAK4030529.1"/>
    <property type="molecule type" value="Genomic_DNA"/>
</dbReference>
<dbReference type="GO" id="GO:0010605">
    <property type="term" value="P:negative regulation of macromolecule metabolic process"/>
    <property type="evidence" value="ECO:0007669"/>
    <property type="project" value="UniProtKB-ARBA"/>
</dbReference>
<feature type="compositionally biased region" description="Basic and acidic residues" evidence="5">
    <location>
        <begin position="866"/>
        <end position="875"/>
    </location>
</feature>
<feature type="compositionally biased region" description="Pro residues" evidence="5">
    <location>
        <begin position="746"/>
        <end position="756"/>
    </location>
</feature>